<dbReference type="Proteomes" id="UP000076872">
    <property type="component" value="Unassembled WGS sequence"/>
</dbReference>
<name>A0A0G9F7U1_LACPN</name>
<evidence type="ECO:0000313" key="2">
    <source>
        <dbReference type="EMBL" id="KZU01285.1"/>
    </source>
</evidence>
<proteinExistence type="predicted"/>
<keyword evidence="1" id="KW-0079">Bacteriocin immunity</keyword>
<dbReference type="SUPFAM" id="SSF109797">
    <property type="entry name" value="Bacteriocin immunity protein-like"/>
    <property type="match status" value="1"/>
</dbReference>
<organism evidence="3 5">
    <name type="scientific">Lactiplantibacillus plantarum</name>
    <name type="common">Lactobacillus plantarum</name>
    <dbReference type="NCBI Taxonomy" id="1590"/>
    <lineage>
        <taxon>Bacteria</taxon>
        <taxon>Bacillati</taxon>
        <taxon>Bacillota</taxon>
        <taxon>Bacilli</taxon>
        <taxon>Lactobacillales</taxon>
        <taxon>Lactobacillaceae</taxon>
        <taxon>Lactiplantibacillus</taxon>
    </lineage>
</organism>
<dbReference type="Proteomes" id="UP000076989">
    <property type="component" value="Unassembled WGS sequence"/>
</dbReference>
<dbReference type="EMBL" id="LUXO01000033">
    <property type="protein sequence ID" value="KZV01875.1"/>
    <property type="molecule type" value="Genomic_DNA"/>
</dbReference>
<gene>
    <name evidence="4" type="ORF">JH395_04670</name>
    <name evidence="3" type="ORF">NAB2_2495</name>
    <name evidence="2" type="ORF">Nizo2260_3009</name>
</gene>
<evidence type="ECO:0000313" key="6">
    <source>
        <dbReference type="Proteomes" id="UP000076989"/>
    </source>
</evidence>
<dbReference type="EMBL" id="CP066817">
    <property type="protein sequence ID" value="QQM61857.1"/>
    <property type="molecule type" value="Genomic_DNA"/>
</dbReference>
<dbReference type="GO" id="GO:0030153">
    <property type="term" value="P:bacteriocin immunity"/>
    <property type="evidence" value="ECO:0007669"/>
    <property type="project" value="UniProtKB-KW"/>
</dbReference>
<sequence length="105" mass="11723">MAKAKARTTQPNERLSAQLALASMAIEIRSDVVLTRLVARARRRLNRSGDSIAIAHQIAVDLGYYLVCHQYKMPRAAYDLLAVAYEVSVETPTRATIIQLPSRKK</sequence>
<evidence type="ECO:0000256" key="1">
    <source>
        <dbReference type="ARBA" id="ARBA00023025"/>
    </source>
</evidence>
<protein>
    <submittedName>
        <fullName evidence="3">Uncharacterized protein</fullName>
    </submittedName>
</protein>
<evidence type="ECO:0000313" key="7">
    <source>
        <dbReference type="Proteomes" id="UP000595466"/>
    </source>
</evidence>
<dbReference type="GeneID" id="77215791"/>
<evidence type="ECO:0000313" key="4">
    <source>
        <dbReference type="EMBL" id="QQM61857.1"/>
    </source>
</evidence>
<evidence type="ECO:0000313" key="3">
    <source>
        <dbReference type="EMBL" id="KZV01875.1"/>
    </source>
</evidence>
<accession>A0A0G9F7U1</accession>
<dbReference type="AlphaFoldDB" id="A0A0G9F7U1"/>
<dbReference type="EMBL" id="LUWI01000041">
    <property type="protein sequence ID" value="KZU01285.1"/>
    <property type="molecule type" value="Genomic_DNA"/>
</dbReference>
<dbReference type="InterPro" id="IPR023130">
    <property type="entry name" value="Ta0600-like_sf"/>
</dbReference>
<dbReference type="RefSeq" id="WP_003644671.1">
    <property type="nucleotide sequence ID" value="NZ_AP018405.1"/>
</dbReference>
<dbReference type="Proteomes" id="UP000595466">
    <property type="component" value="Chromosome"/>
</dbReference>
<dbReference type="Gene3D" id="1.20.1440.50">
    <property type="entry name" value="Ta0600-like"/>
    <property type="match status" value="1"/>
</dbReference>
<reference evidence="5 6" key="1">
    <citation type="submission" date="2016-03" db="EMBL/GenBank/DDBJ databases">
        <title>Comparative genomics of 54 Lactobacillus plantarum strains reveals genomic uncoupling from niche constraints.</title>
        <authorList>
            <person name="Martino M.E."/>
        </authorList>
    </citation>
    <scope>NUCLEOTIDE SEQUENCE [LARGE SCALE GENOMIC DNA]</scope>
    <source>
        <strain evidence="3 5">NAB2</strain>
        <strain evidence="2 6">Nizo2260</strain>
    </source>
</reference>
<evidence type="ECO:0000313" key="5">
    <source>
        <dbReference type="Proteomes" id="UP000076872"/>
    </source>
</evidence>
<reference evidence="4 7" key="2">
    <citation type="submission" date="2020-12" db="EMBL/GenBank/DDBJ databases">
        <title>Whole genome sequencing of Lactobacillus plantarum PC518.</title>
        <authorList>
            <person name="Guo Q."/>
        </authorList>
    </citation>
    <scope>NUCLEOTIDE SEQUENCE [LARGE SCALE GENOMIC DNA]</scope>
    <source>
        <strain evidence="4 7">PC518</strain>
    </source>
</reference>